<feature type="region of interest" description="Disordered" evidence="1">
    <location>
        <begin position="301"/>
        <end position="321"/>
    </location>
</feature>
<dbReference type="AlphaFoldDB" id="A0AAD4MWV2"/>
<feature type="chain" id="PRO_5042048132" evidence="2">
    <location>
        <begin position="25"/>
        <end position="379"/>
    </location>
</feature>
<comment type="caution">
    <text evidence="3">The sequence shown here is derived from an EMBL/GenBank/DDBJ whole genome shotgun (WGS) entry which is preliminary data.</text>
</comment>
<dbReference type="EMBL" id="JAKKPZ010000071">
    <property type="protein sequence ID" value="KAI1704183.1"/>
    <property type="molecule type" value="Genomic_DNA"/>
</dbReference>
<feature type="signal peptide" evidence="2">
    <location>
        <begin position="1"/>
        <end position="24"/>
    </location>
</feature>
<keyword evidence="2" id="KW-0732">Signal</keyword>
<organism evidence="3 4">
    <name type="scientific">Ditylenchus destructor</name>
    <dbReference type="NCBI Taxonomy" id="166010"/>
    <lineage>
        <taxon>Eukaryota</taxon>
        <taxon>Metazoa</taxon>
        <taxon>Ecdysozoa</taxon>
        <taxon>Nematoda</taxon>
        <taxon>Chromadorea</taxon>
        <taxon>Rhabditida</taxon>
        <taxon>Tylenchina</taxon>
        <taxon>Tylenchomorpha</taxon>
        <taxon>Sphaerularioidea</taxon>
        <taxon>Anguinidae</taxon>
        <taxon>Anguininae</taxon>
        <taxon>Ditylenchus</taxon>
    </lineage>
</organism>
<evidence type="ECO:0000313" key="4">
    <source>
        <dbReference type="Proteomes" id="UP001201812"/>
    </source>
</evidence>
<accession>A0AAD4MWV2</accession>
<evidence type="ECO:0000313" key="3">
    <source>
        <dbReference type="EMBL" id="KAI1704183.1"/>
    </source>
</evidence>
<evidence type="ECO:0000256" key="2">
    <source>
        <dbReference type="SAM" id="SignalP"/>
    </source>
</evidence>
<dbReference type="Proteomes" id="UP001201812">
    <property type="component" value="Unassembled WGS sequence"/>
</dbReference>
<reference evidence="3" key="1">
    <citation type="submission" date="2022-01" db="EMBL/GenBank/DDBJ databases">
        <title>Genome Sequence Resource for Two Populations of Ditylenchus destructor, the Migratory Endoparasitic Phytonematode.</title>
        <authorList>
            <person name="Zhang H."/>
            <person name="Lin R."/>
            <person name="Xie B."/>
        </authorList>
    </citation>
    <scope>NUCLEOTIDE SEQUENCE</scope>
    <source>
        <strain evidence="3">BazhouSP</strain>
    </source>
</reference>
<proteinExistence type="predicted"/>
<sequence>MRPILVLALTPLVLEVTFLCIVAAQYTYNESNMEQLTRLLGTANLTATNLVEDRRWNPLCELIGTVMRKDIPCDALNDVTRCILPHMTGLNGDGQDCVSMDDMEELKKYDASDLANLCTKRMSEIIDCIYYKCRKVMGERYATILKEIKDVGCAHEDILKQMDACKNSHLTELRQACGSVIKGKAEPDLGNIMEQLDKIDDLCVKYEKARLCVEPVLKEKCNHIMDAHTYFTSKGAVFVNMFYGMFGEPGSLKDGKKPATTSTFTAATYFINTENGTIPATASRTNQPKIPTAITELERNSTKTESAKTVSVPGQNNTPSKTEITAKMNRNYGEDVTGITFPEESDSANLNGLSLILPMIALGLSMCFGYDTWQAITLF</sequence>
<keyword evidence="4" id="KW-1185">Reference proteome</keyword>
<gene>
    <name evidence="3" type="ORF">DdX_14423</name>
</gene>
<evidence type="ECO:0000256" key="1">
    <source>
        <dbReference type="SAM" id="MobiDB-lite"/>
    </source>
</evidence>
<protein>
    <submittedName>
        <fullName evidence="3">Uncharacterized protein</fullName>
    </submittedName>
</protein>
<name>A0AAD4MWV2_9BILA</name>
<feature type="compositionally biased region" description="Polar residues" evidence="1">
    <location>
        <begin position="307"/>
        <end position="321"/>
    </location>
</feature>